<evidence type="ECO:0000256" key="4">
    <source>
        <dbReference type="SAM" id="MobiDB-lite"/>
    </source>
</evidence>
<dbReference type="Proteomes" id="UP001500957">
    <property type="component" value="Unassembled WGS sequence"/>
</dbReference>
<dbReference type="CDD" id="cd16917">
    <property type="entry name" value="HATPase_UhpB-NarQ-NarX-like"/>
    <property type="match status" value="1"/>
</dbReference>
<sequence>MTSGNSAPGAPSPGAEPRPEGGLPRVAFAVVTSAWALALISLGILVAGRPPVDENLLFYVVDATDACVYGTVAAVTLARRRHPVGWILALTAVGGGVAALSYAWTVLTIRHPDLPAPEWALQLQGQAWVPGTIALMCVLPYLVRERRLTPVAGAGLIVGLAITAVLTWWSFARSDWDFRLMFALTVVGGTLAALEVGWRRLRGPAAERIGLGWLALGTGIMTATFVPLTRNDGFDLPLWFTPTLHLASQAFFPAAILVVVLRQRLWGMDLAISRTALASTLTVGLVAIYVAVTAAVTAALPWDGAAQVMAAAAVAVAVQPSRLWLNRRVHRLVYGTGVEPDSALRGLGSSLGAGTVEDLLTGLTANVAAALRLESVTLLLDGTPAAATGTPTGPPLIVPLVRGDDVIAELAVTAPPGETLDGRARRALDDLVPLITTGVALARSSADLAEARDRLASVRLEERRVLRRELHDGLGPALAGIRLGLQGARNLLTRDPVQAETLLAALQDELDGRVEDVRALSRSLLPPTLDTAGLGPALDELAARHRAGGLAVEVDCAAADLRGDLAAAVYGIAVEAMMNVARHSRARSARVEVRAEGAELVVRVDDDGRGLAPDAPPGVGTRSMRERAEEQGGSVRIGALPTGGTRVEARLPVPTGVRT</sequence>
<dbReference type="SUPFAM" id="SSF55874">
    <property type="entry name" value="ATPase domain of HSP90 chaperone/DNA topoisomerase II/histidine kinase"/>
    <property type="match status" value="1"/>
</dbReference>
<keyword evidence="5" id="KW-0812">Transmembrane</keyword>
<feature type="transmembrane region" description="Helical" evidence="5">
    <location>
        <begin position="178"/>
        <end position="198"/>
    </location>
</feature>
<feature type="transmembrane region" description="Helical" evidence="5">
    <location>
        <begin position="281"/>
        <end position="300"/>
    </location>
</feature>
<feature type="domain" description="Histidine kinase/HSP90-like ATPase" evidence="6">
    <location>
        <begin position="564"/>
        <end position="655"/>
    </location>
</feature>
<dbReference type="InterPro" id="IPR011712">
    <property type="entry name" value="Sig_transdc_His_kin_sub3_dim/P"/>
</dbReference>
<dbReference type="Pfam" id="PF02518">
    <property type="entry name" value="HATPase_c"/>
    <property type="match status" value="1"/>
</dbReference>
<dbReference type="RefSeq" id="WP_344604847.1">
    <property type="nucleotide sequence ID" value="NZ_BAAAHE010000017.1"/>
</dbReference>
<comment type="caution">
    <text evidence="7">The sequence shown here is derived from an EMBL/GenBank/DDBJ whole genome shotgun (WGS) entry which is preliminary data.</text>
</comment>
<proteinExistence type="predicted"/>
<feature type="region of interest" description="Disordered" evidence="4">
    <location>
        <begin position="607"/>
        <end position="640"/>
    </location>
</feature>
<dbReference type="EMBL" id="BAAAHE010000017">
    <property type="protein sequence ID" value="GAA0620086.1"/>
    <property type="molecule type" value="Genomic_DNA"/>
</dbReference>
<dbReference type="PANTHER" id="PTHR24421">
    <property type="entry name" value="NITRATE/NITRITE SENSOR PROTEIN NARX-RELATED"/>
    <property type="match status" value="1"/>
</dbReference>
<feature type="transmembrane region" description="Helical" evidence="5">
    <location>
        <begin position="84"/>
        <end position="105"/>
    </location>
</feature>
<keyword evidence="5" id="KW-1133">Transmembrane helix</keyword>
<keyword evidence="3" id="KW-0902">Two-component regulatory system</keyword>
<evidence type="ECO:0000313" key="7">
    <source>
        <dbReference type="EMBL" id="GAA0620086.1"/>
    </source>
</evidence>
<dbReference type="PANTHER" id="PTHR24421:SF61">
    <property type="entry name" value="OXYGEN SENSOR HISTIDINE KINASE NREB"/>
    <property type="match status" value="1"/>
</dbReference>
<feature type="transmembrane region" description="Helical" evidence="5">
    <location>
        <begin position="210"/>
        <end position="228"/>
    </location>
</feature>
<dbReference type="Pfam" id="PF07730">
    <property type="entry name" value="HisKA_3"/>
    <property type="match status" value="1"/>
</dbReference>
<keyword evidence="2" id="KW-0418">Kinase</keyword>
<accession>A0ABN1GUP0</accession>
<evidence type="ECO:0000256" key="2">
    <source>
        <dbReference type="ARBA" id="ARBA00022777"/>
    </source>
</evidence>
<evidence type="ECO:0000259" key="6">
    <source>
        <dbReference type="SMART" id="SM00387"/>
    </source>
</evidence>
<evidence type="ECO:0000313" key="8">
    <source>
        <dbReference type="Proteomes" id="UP001500957"/>
    </source>
</evidence>
<name>A0ABN1GUP0_9ACTN</name>
<dbReference type="InterPro" id="IPR050482">
    <property type="entry name" value="Sensor_HK_TwoCompSys"/>
</dbReference>
<evidence type="ECO:0000256" key="3">
    <source>
        <dbReference type="ARBA" id="ARBA00023012"/>
    </source>
</evidence>
<reference evidence="7 8" key="1">
    <citation type="journal article" date="2019" name="Int. J. Syst. Evol. Microbiol.">
        <title>The Global Catalogue of Microorganisms (GCM) 10K type strain sequencing project: providing services to taxonomists for standard genome sequencing and annotation.</title>
        <authorList>
            <consortium name="The Broad Institute Genomics Platform"/>
            <consortium name="The Broad Institute Genome Sequencing Center for Infectious Disease"/>
            <person name="Wu L."/>
            <person name="Ma J."/>
        </authorList>
    </citation>
    <scope>NUCLEOTIDE SEQUENCE [LARGE SCALE GENOMIC DNA]</scope>
    <source>
        <strain evidence="7 8">JCM 10671</strain>
    </source>
</reference>
<gene>
    <name evidence="7" type="ORF">GCM10009547_23270</name>
</gene>
<dbReference type="Gene3D" id="1.20.5.1930">
    <property type="match status" value="1"/>
</dbReference>
<dbReference type="InterPro" id="IPR003594">
    <property type="entry name" value="HATPase_dom"/>
</dbReference>
<keyword evidence="5" id="KW-0472">Membrane</keyword>
<feature type="transmembrane region" description="Helical" evidence="5">
    <location>
        <begin position="150"/>
        <end position="172"/>
    </location>
</feature>
<dbReference type="SMART" id="SM00387">
    <property type="entry name" value="HATPase_c"/>
    <property type="match status" value="1"/>
</dbReference>
<evidence type="ECO:0000256" key="5">
    <source>
        <dbReference type="SAM" id="Phobius"/>
    </source>
</evidence>
<keyword evidence="8" id="KW-1185">Reference proteome</keyword>
<dbReference type="InterPro" id="IPR036890">
    <property type="entry name" value="HATPase_C_sf"/>
</dbReference>
<evidence type="ECO:0000256" key="1">
    <source>
        <dbReference type="ARBA" id="ARBA00022679"/>
    </source>
</evidence>
<keyword evidence="1" id="KW-0808">Transferase</keyword>
<organism evidence="7 8">
    <name type="scientific">Sporichthya brevicatena</name>
    <dbReference type="NCBI Taxonomy" id="171442"/>
    <lineage>
        <taxon>Bacteria</taxon>
        <taxon>Bacillati</taxon>
        <taxon>Actinomycetota</taxon>
        <taxon>Actinomycetes</taxon>
        <taxon>Sporichthyales</taxon>
        <taxon>Sporichthyaceae</taxon>
        <taxon>Sporichthya</taxon>
    </lineage>
</organism>
<dbReference type="Gene3D" id="3.30.565.10">
    <property type="entry name" value="Histidine kinase-like ATPase, C-terminal domain"/>
    <property type="match status" value="1"/>
</dbReference>
<protein>
    <recommendedName>
        <fullName evidence="6">Histidine kinase/HSP90-like ATPase domain-containing protein</fullName>
    </recommendedName>
</protein>
<feature type="transmembrane region" description="Helical" evidence="5">
    <location>
        <begin position="125"/>
        <end position="143"/>
    </location>
</feature>
<feature type="transmembrane region" description="Helical" evidence="5">
    <location>
        <begin position="26"/>
        <end position="44"/>
    </location>
</feature>
<feature type="transmembrane region" description="Helical" evidence="5">
    <location>
        <begin position="56"/>
        <end position="77"/>
    </location>
</feature>
<feature type="transmembrane region" description="Helical" evidence="5">
    <location>
        <begin position="240"/>
        <end position="261"/>
    </location>
</feature>